<dbReference type="EMBL" id="JAEKMH010000005">
    <property type="protein sequence ID" value="MBJ3786799.1"/>
    <property type="molecule type" value="Genomic_DNA"/>
</dbReference>
<organism evidence="2 3">
    <name type="scientific">Devosia sediminis</name>
    <dbReference type="NCBI Taxonomy" id="2798801"/>
    <lineage>
        <taxon>Bacteria</taxon>
        <taxon>Pseudomonadati</taxon>
        <taxon>Pseudomonadota</taxon>
        <taxon>Alphaproteobacteria</taxon>
        <taxon>Hyphomicrobiales</taxon>
        <taxon>Devosiaceae</taxon>
        <taxon>Devosia</taxon>
    </lineage>
</organism>
<reference evidence="2" key="1">
    <citation type="submission" date="2020-12" db="EMBL/GenBank/DDBJ databases">
        <title>Devosia sp. MSA67 isolated from Mo River.</title>
        <authorList>
            <person name="Ma F."/>
            <person name="Zi Z."/>
        </authorList>
    </citation>
    <scope>NUCLEOTIDE SEQUENCE</scope>
    <source>
        <strain evidence="2">MSA67</strain>
    </source>
</reference>
<keyword evidence="1" id="KW-0812">Transmembrane</keyword>
<accession>A0A934MSU6</accession>
<dbReference type="RefSeq" id="WP_198877996.1">
    <property type="nucleotide sequence ID" value="NZ_JAEKMH010000005.1"/>
</dbReference>
<evidence type="ECO:0000256" key="1">
    <source>
        <dbReference type="SAM" id="Phobius"/>
    </source>
</evidence>
<feature type="transmembrane region" description="Helical" evidence="1">
    <location>
        <begin position="116"/>
        <end position="138"/>
    </location>
</feature>
<dbReference type="Proteomes" id="UP000602124">
    <property type="component" value="Unassembled WGS sequence"/>
</dbReference>
<proteinExistence type="predicted"/>
<evidence type="ECO:0000313" key="2">
    <source>
        <dbReference type="EMBL" id="MBJ3786799.1"/>
    </source>
</evidence>
<keyword evidence="3" id="KW-1185">Reference proteome</keyword>
<protein>
    <submittedName>
        <fullName evidence="2">Uncharacterized protein</fullName>
    </submittedName>
</protein>
<feature type="transmembrane region" description="Helical" evidence="1">
    <location>
        <begin position="150"/>
        <end position="169"/>
    </location>
</feature>
<feature type="transmembrane region" description="Helical" evidence="1">
    <location>
        <begin position="94"/>
        <end position="110"/>
    </location>
</feature>
<comment type="caution">
    <text evidence="2">The sequence shown here is derived from an EMBL/GenBank/DDBJ whole genome shotgun (WGS) entry which is preliminary data.</text>
</comment>
<sequence>MATTAQFDIARPRGDATRGTRDSVLAFFALTGLPVGLFGLANLLGEALGILPLYFSPFGLPGWAGAVAHLAQLALLGSAYWALTQRDLHTRSRFWLMALIAAYIALPFVTPPLDSLQLSMVCTGLMLLAIATATRIGAVSPLAGWLTAPLMAVLGLSSVMGLAISAAYAPPFAITQVNQAAPAA</sequence>
<name>A0A934MSU6_9HYPH</name>
<gene>
    <name evidence="2" type="ORF">JEQ47_18895</name>
</gene>
<keyword evidence="1" id="KW-1133">Transmembrane helix</keyword>
<dbReference type="AlphaFoldDB" id="A0A934MSU6"/>
<evidence type="ECO:0000313" key="3">
    <source>
        <dbReference type="Proteomes" id="UP000602124"/>
    </source>
</evidence>
<feature type="transmembrane region" description="Helical" evidence="1">
    <location>
        <begin position="23"/>
        <end position="43"/>
    </location>
</feature>
<keyword evidence="1" id="KW-0472">Membrane</keyword>
<feature type="transmembrane region" description="Helical" evidence="1">
    <location>
        <begin position="63"/>
        <end position="82"/>
    </location>
</feature>